<name>A0ACC2JXK1_9PEZI</name>
<sequence>MRDMLRGNVVAERQTRTVITPTRLSSSKAYRLLFWQRSGTVTIAITSPWCYVRWKLPSDGYSTVEQAAPTRQNFTNLNAEPGHESLDNNRITRPEQSVLDSIVNSTVQGQYYLIAGEKGSGKTLMLSRSMHRIRGEGVASMEAYSNYKVFRLRLGKALNYEFYEDYIGSLFSFKGLRDAIPPLDIERASNKLEKIALQSRARTGKPLRTELWATSKPVTVILTADEFCVIERLMLQETCFRIILVHDISRELATTALKHYRQNRFYDDVPFCILDDIYNKAGGRLHFLNLVASSDDMEQACANLYKKQRWWFLDYCWTFGEEMDDNAED</sequence>
<dbReference type="EMBL" id="JAPUUL010000163">
    <property type="protein sequence ID" value="KAJ8132210.1"/>
    <property type="molecule type" value="Genomic_DNA"/>
</dbReference>
<accession>A0ACC2JXK1</accession>
<keyword evidence="2" id="KW-1185">Reference proteome</keyword>
<gene>
    <name evidence="1" type="ORF">O1611_g1409</name>
</gene>
<organism evidence="1 2">
    <name type="scientific">Lasiodiplodia mahajangana</name>
    <dbReference type="NCBI Taxonomy" id="1108764"/>
    <lineage>
        <taxon>Eukaryota</taxon>
        <taxon>Fungi</taxon>
        <taxon>Dikarya</taxon>
        <taxon>Ascomycota</taxon>
        <taxon>Pezizomycotina</taxon>
        <taxon>Dothideomycetes</taxon>
        <taxon>Dothideomycetes incertae sedis</taxon>
        <taxon>Botryosphaeriales</taxon>
        <taxon>Botryosphaeriaceae</taxon>
        <taxon>Lasiodiplodia</taxon>
    </lineage>
</organism>
<evidence type="ECO:0000313" key="1">
    <source>
        <dbReference type="EMBL" id="KAJ8132210.1"/>
    </source>
</evidence>
<dbReference type="Proteomes" id="UP001153332">
    <property type="component" value="Unassembled WGS sequence"/>
</dbReference>
<comment type="caution">
    <text evidence="1">The sequence shown here is derived from an EMBL/GenBank/DDBJ whole genome shotgun (WGS) entry which is preliminary data.</text>
</comment>
<protein>
    <submittedName>
        <fullName evidence="1">Uncharacterized protein</fullName>
    </submittedName>
</protein>
<proteinExistence type="predicted"/>
<evidence type="ECO:0000313" key="2">
    <source>
        <dbReference type="Proteomes" id="UP001153332"/>
    </source>
</evidence>
<reference evidence="1" key="1">
    <citation type="submission" date="2022-12" db="EMBL/GenBank/DDBJ databases">
        <title>Genome Sequence of Lasiodiplodia mahajangana.</title>
        <authorList>
            <person name="Buettner E."/>
        </authorList>
    </citation>
    <scope>NUCLEOTIDE SEQUENCE</scope>
    <source>
        <strain evidence="1">VT137</strain>
    </source>
</reference>